<keyword evidence="2" id="KW-1185">Reference proteome</keyword>
<dbReference type="InParanoid" id="A0A1Y2GL25"/>
<reference evidence="1 2" key="1">
    <citation type="submission" date="2016-07" db="EMBL/GenBank/DDBJ databases">
        <title>Pervasive Adenine N6-methylation of Active Genes in Fungi.</title>
        <authorList>
            <consortium name="DOE Joint Genome Institute"/>
            <person name="Mondo S.J."/>
            <person name="Dannebaum R.O."/>
            <person name="Kuo R.C."/>
            <person name="Labutti K."/>
            <person name="Haridas S."/>
            <person name="Kuo A."/>
            <person name="Salamov A."/>
            <person name="Ahrendt S.R."/>
            <person name="Lipzen A."/>
            <person name="Sullivan W."/>
            <person name="Andreopoulos W.B."/>
            <person name="Clum A."/>
            <person name="Lindquist E."/>
            <person name="Daum C."/>
            <person name="Ramamoorthy G.K."/>
            <person name="Gryganskyi A."/>
            <person name="Culley D."/>
            <person name="Magnuson J.K."/>
            <person name="James T.Y."/>
            <person name="O'Malley M.A."/>
            <person name="Stajich J.E."/>
            <person name="Spatafora J.W."/>
            <person name="Visel A."/>
            <person name="Grigoriev I.V."/>
        </authorList>
    </citation>
    <scope>NUCLEOTIDE SEQUENCE [LARGE SCALE GENOMIC DNA]</scope>
    <source>
        <strain evidence="1 2">NRRL 3116</strain>
    </source>
</reference>
<proteinExistence type="predicted"/>
<sequence length="205" mass="22748">MESISSSSQKPSSSSATFEQDQQLFTDTLLKIQIQSALAKEYVQNKKSPLPLLAQSCALVDNLPTTENWTHAQVQLINSLKIDLWKAFADACVAVRDLIQAEASLARLAMLQETGLGPLSLRSSKTKAKNSKNSVDIITIPSTADGPTSIPPTKEQIATAYEVIETWKKQRQVYIDMGKNNMVFNFQRRIDSMKKRLESDSVQVS</sequence>
<accession>A0A1Y2GL25</accession>
<evidence type="ECO:0000313" key="2">
    <source>
        <dbReference type="Proteomes" id="UP000193648"/>
    </source>
</evidence>
<dbReference type="EMBL" id="MCFF01000021">
    <property type="protein sequence ID" value="ORZ14312.1"/>
    <property type="molecule type" value="Genomic_DNA"/>
</dbReference>
<name>A0A1Y2GL25_9FUNG</name>
<evidence type="ECO:0000313" key="1">
    <source>
        <dbReference type="EMBL" id="ORZ14312.1"/>
    </source>
</evidence>
<dbReference type="Proteomes" id="UP000193648">
    <property type="component" value="Unassembled WGS sequence"/>
</dbReference>
<organism evidence="1 2">
    <name type="scientific">Lobosporangium transversale</name>
    <dbReference type="NCBI Taxonomy" id="64571"/>
    <lineage>
        <taxon>Eukaryota</taxon>
        <taxon>Fungi</taxon>
        <taxon>Fungi incertae sedis</taxon>
        <taxon>Mucoromycota</taxon>
        <taxon>Mortierellomycotina</taxon>
        <taxon>Mortierellomycetes</taxon>
        <taxon>Mortierellales</taxon>
        <taxon>Mortierellaceae</taxon>
        <taxon>Lobosporangium</taxon>
    </lineage>
</organism>
<dbReference type="OrthoDB" id="2445661at2759"/>
<gene>
    <name evidence="1" type="ORF">BCR41DRAFT_386882</name>
</gene>
<dbReference type="RefSeq" id="XP_021880790.1">
    <property type="nucleotide sequence ID" value="XM_022027845.1"/>
</dbReference>
<dbReference type="AlphaFoldDB" id="A0A1Y2GL25"/>
<comment type="caution">
    <text evidence="1">The sequence shown here is derived from an EMBL/GenBank/DDBJ whole genome shotgun (WGS) entry which is preliminary data.</text>
</comment>
<dbReference type="GeneID" id="33569688"/>
<protein>
    <submittedName>
        <fullName evidence="1">Uncharacterized protein</fullName>
    </submittedName>
</protein>